<dbReference type="PANTHER" id="PTHR45679:SF5">
    <property type="entry name" value="ER DEGRADATION-ENHANCING ALPHA-MANNOSIDASE-LIKE PROTEIN 1"/>
    <property type="match status" value="1"/>
</dbReference>
<keyword evidence="7" id="KW-0326">Glycosidase</keyword>
<protein>
    <recommendedName>
        <fullName evidence="7">alpha-1,2-Mannosidase</fullName>
        <ecNumber evidence="7">3.2.1.-</ecNumber>
    </recommendedName>
</protein>
<dbReference type="Proteomes" id="UP000237144">
    <property type="component" value="Unassembled WGS sequence"/>
</dbReference>
<keyword evidence="10" id="KW-1185">Reference proteome</keyword>
<evidence type="ECO:0000256" key="7">
    <source>
        <dbReference type="RuleBase" id="RU361193"/>
    </source>
</evidence>
<keyword evidence="4" id="KW-0325">Glycoprotein</keyword>
<dbReference type="InterPro" id="IPR012341">
    <property type="entry name" value="6hp_glycosidase-like_sf"/>
</dbReference>
<dbReference type="OrthoDB" id="8118055at2759"/>
<feature type="active site" description="Proton donor" evidence="5">
    <location>
        <position position="390"/>
    </location>
</feature>
<evidence type="ECO:0000256" key="5">
    <source>
        <dbReference type="PIRSR" id="PIRSR601382-1"/>
    </source>
</evidence>
<dbReference type="PRINTS" id="PR00747">
    <property type="entry name" value="GLYHDRLASE47"/>
</dbReference>
<evidence type="ECO:0000256" key="6">
    <source>
        <dbReference type="PIRSR" id="PIRSR601382-2"/>
    </source>
</evidence>
<dbReference type="GO" id="GO:0005975">
    <property type="term" value="P:carbohydrate metabolic process"/>
    <property type="evidence" value="ECO:0007669"/>
    <property type="project" value="InterPro"/>
</dbReference>
<dbReference type="Gene3D" id="1.50.10.10">
    <property type="match status" value="1"/>
</dbReference>
<evidence type="ECO:0000256" key="4">
    <source>
        <dbReference type="ARBA" id="ARBA00023180"/>
    </source>
</evidence>
<dbReference type="GO" id="GO:0036503">
    <property type="term" value="P:ERAD pathway"/>
    <property type="evidence" value="ECO:0007669"/>
    <property type="project" value="UniProtKB-ARBA"/>
</dbReference>
<dbReference type="InterPro" id="IPR046450">
    <property type="entry name" value="PA_dom_sf"/>
</dbReference>
<dbReference type="Pfam" id="PF02225">
    <property type="entry name" value="PA"/>
    <property type="match status" value="1"/>
</dbReference>
<feature type="active site" description="Proton donor" evidence="5">
    <location>
        <position position="143"/>
    </location>
</feature>
<gene>
    <name evidence="9" type="ORF">BMF94_1982</name>
</gene>
<accession>A0A2S5BDZ8</accession>
<dbReference type="Pfam" id="PF01532">
    <property type="entry name" value="Glyco_hydro_47"/>
    <property type="match status" value="1"/>
</dbReference>
<dbReference type="PANTHER" id="PTHR45679">
    <property type="entry name" value="ER DEGRADATION-ENHANCING ALPHA-MANNOSIDASE-LIKE PROTEIN 2"/>
    <property type="match status" value="1"/>
</dbReference>
<keyword evidence="3" id="KW-0256">Endoplasmic reticulum</keyword>
<reference evidence="9 10" key="1">
    <citation type="journal article" date="2018" name="Front. Microbiol.">
        <title>Prospects for Fungal Bioremediation of Acidic Radioactive Waste Sites: Characterization and Genome Sequence of Rhodotorula taiwanensis MD1149.</title>
        <authorList>
            <person name="Tkavc R."/>
            <person name="Matrosova V.Y."/>
            <person name="Grichenko O.E."/>
            <person name="Gostincar C."/>
            <person name="Volpe R.P."/>
            <person name="Klimenkova P."/>
            <person name="Gaidamakova E.K."/>
            <person name="Zhou C.E."/>
            <person name="Stewart B.J."/>
            <person name="Lyman M.G."/>
            <person name="Malfatti S.A."/>
            <person name="Rubinfeld B."/>
            <person name="Courtot M."/>
            <person name="Singh J."/>
            <person name="Dalgard C.L."/>
            <person name="Hamilton T."/>
            <person name="Frey K.G."/>
            <person name="Gunde-Cimerman N."/>
            <person name="Dugan L."/>
            <person name="Daly M.J."/>
        </authorList>
    </citation>
    <scope>NUCLEOTIDE SEQUENCE [LARGE SCALE GENOMIC DNA]</scope>
    <source>
        <strain evidence="9 10">MD1149</strain>
    </source>
</reference>
<evidence type="ECO:0000256" key="3">
    <source>
        <dbReference type="ARBA" id="ARBA00022824"/>
    </source>
</evidence>
<comment type="subcellular location">
    <subcellularLocation>
        <location evidence="1">Endoplasmic reticulum</location>
    </subcellularLocation>
</comment>
<sequence>MHGSPSLARPPFRTRVTRVLALFAVTLLWLGPATTHAAFYGSQKKTELRARARETWYHAYDSYKKYAYPADELLPLSCKGQGHDRQNPDNAAVNDVMGDYVLTVVDSLDTFPMLEDKEGFEQAVRDAIEHVSFDVDSRVQVFEVTIRMLGGLLSGHLLATPPDSGNFSSSIRGYSLPWYRGELLDLAHDLGRRLLPAFETPTGMPFARINLRHGLRGKGGKAESGETCSAGAGSLLLEFITLSRLTGDPIFEEVARRAFFAVWHRKSDIGLIGNTINVRTGLWLHGVAGIGAGIDSFYEYAAKAYILTGEDDYLRVWEEGYAALQRYVRTQDGFWFRGVNMMTGQLSATTVDSLSAFMPGVLTLMGDLDTATKLHAPFAFLWSRFSGLPELYETHRRTGAHYGFPLRPEFIESNMYLFQATQDDWYLEVAERALEDINRRTRVECGFAAMLNLGTGKLEDKMPSFVTAETLKYLYLTFVEDSPFLRDDGAFVFSTEGHPLEIPRRPSPPSPSRRTKLARAFSSIDARNVTEVAASGLARSCPAHEPVFDERYSHFLSLGMDRRTDWEHARWLAGYAPPDDSEWLASGRWSPHGWCQVAESEKLPVGSQRLFDPVANIRSLLHNYLRTALLPSAFASRPANYGIELLFAAAGGEEIVSPEPSQVSPHPSGNGDVVIHSVTGLRLLLTPMPYGSDGYFISRIGPVNVPSGAHVVIRDQAVVSTVPAIQPVTKIRLEARSNSIATEDSLASSAEVEPDESRYPAQLDIPALAASFGPSIVYRPPEALPPGAKPFMLDGPPLPLRLPRFDILGCEPPSPSPAEGTEREPHLLLLHRGHCSFALKSHHAALAGANGVIVVSHPTPTDDEEGHNLGGFVVPGAEATEESDETMEALVPLVLVANSTGQALEGLVRRAEGLAVDGGLVDVVVQRTAEAQLVLEGETGASNSSVMVRLVAEPDPTEPEEEEEHVDGLILGGYLVRNIKLHRIRNASPPSP</sequence>
<comment type="similarity">
    <text evidence="2 7">Belongs to the glycosyl hydrolase 47 family.</text>
</comment>
<comment type="cofactor">
    <cofactor evidence="6">
        <name>Ca(2+)</name>
        <dbReference type="ChEBI" id="CHEBI:29108"/>
    </cofactor>
</comment>
<dbReference type="InterPro" id="IPR001382">
    <property type="entry name" value="Glyco_hydro_47"/>
</dbReference>
<dbReference type="EC" id="3.2.1.-" evidence="7"/>
<dbReference type="GO" id="GO:0044322">
    <property type="term" value="C:endoplasmic reticulum quality control compartment"/>
    <property type="evidence" value="ECO:0007669"/>
    <property type="project" value="GOC"/>
</dbReference>
<dbReference type="InterPro" id="IPR003137">
    <property type="entry name" value="PA_domain"/>
</dbReference>
<dbReference type="GO" id="GO:0016020">
    <property type="term" value="C:membrane"/>
    <property type="evidence" value="ECO:0007669"/>
    <property type="project" value="InterPro"/>
</dbReference>
<proteinExistence type="inferred from homology"/>
<evidence type="ECO:0000256" key="1">
    <source>
        <dbReference type="ARBA" id="ARBA00004240"/>
    </source>
</evidence>
<dbReference type="STRING" id="741276.A0A2S5BDZ8"/>
<keyword evidence="7" id="KW-0378">Hydrolase</keyword>
<dbReference type="SUPFAM" id="SSF52025">
    <property type="entry name" value="PA domain"/>
    <property type="match status" value="1"/>
</dbReference>
<evidence type="ECO:0000259" key="8">
    <source>
        <dbReference type="Pfam" id="PF02225"/>
    </source>
</evidence>
<dbReference type="EMBL" id="PJQD01000020">
    <property type="protein sequence ID" value="POY75006.1"/>
    <property type="molecule type" value="Genomic_DNA"/>
</dbReference>
<feature type="active site" evidence="5">
    <location>
        <position position="409"/>
    </location>
</feature>
<feature type="domain" description="PA" evidence="8">
    <location>
        <begin position="809"/>
        <end position="904"/>
    </location>
</feature>
<dbReference type="InterPro" id="IPR044674">
    <property type="entry name" value="EDEM1/2/3"/>
</dbReference>
<name>A0A2S5BDZ8_9BASI</name>
<organism evidence="9 10">
    <name type="scientific">Rhodotorula taiwanensis</name>
    <dbReference type="NCBI Taxonomy" id="741276"/>
    <lineage>
        <taxon>Eukaryota</taxon>
        <taxon>Fungi</taxon>
        <taxon>Dikarya</taxon>
        <taxon>Basidiomycota</taxon>
        <taxon>Pucciniomycotina</taxon>
        <taxon>Microbotryomycetes</taxon>
        <taxon>Sporidiobolales</taxon>
        <taxon>Sporidiobolaceae</taxon>
        <taxon>Rhodotorula</taxon>
    </lineage>
</organism>
<dbReference type="GO" id="GO:0004571">
    <property type="term" value="F:mannosyl-oligosaccharide 1,2-alpha-mannosidase activity"/>
    <property type="evidence" value="ECO:0007669"/>
    <property type="project" value="InterPro"/>
</dbReference>
<evidence type="ECO:0000313" key="10">
    <source>
        <dbReference type="Proteomes" id="UP000237144"/>
    </source>
</evidence>
<dbReference type="SUPFAM" id="SSF48225">
    <property type="entry name" value="Seven-hairpin glycosidases"/>
    <property type="match status" value="1"/>
</dbReference>
<evidence type="ECO:0000313" key="9">
    <source>
        <dbReference type="EMBL" id="POY75006.1"/>
    </source>
</evidence>
<comment type="caution">
    <text evidence="9">The sequence shown here is derived from an EMBL/GenBank/DDBJ whole genome shotgun (WGS) entry which is preliminary data.</text>
</comment>
<dbReference type="GO" id="GO:0005509">
    <property type="term" value="F:calcium ion binding"/>
    <property type="evidence" value="ECO:0007669"/>
    <property type="project" value="InterPro"/>
</dbReference>
<keyword evidence="6" id="KW-0479">Metal-binding</keyword>
<feature type="binding site" evidence="6">
    <location>
        <position position="495"/>
    </location>
    <ligand>
        <name>Ca(2+)</name>
        <dbReference type="ChEBI" id="CHEBI:29108"/>
    </ligand>
</feature>
<dbReference type="GO" id="GO:1904380">
    <property type="term" value="P:endoplasmic reticulum mannose trimming"/>
    <property type="evidence" value="ECO:0007669"/>
    <property type="project" value="InterPro"/>
</dbReference>
<keyword evidence="6" id="KW-0106">Calcium</keyword>
<dbReference type="Gene3D" id="3.50.30.30">
    <property type="match status" value="1"/>
</dbReference>
<dbReference type="AlphaFoldDB" id="A0A2S5BDZ8"/>
<dbReference type="InterPro" id="IPR036026">
    <property type="entry name" value="Seven-hairpin_glycosidases"/>
</dbReference>
<feature type="active site" evidence="5">
    <location>
        <position position="295"/>
    </location>
</feature>
<evidence type="ECO:0000256" key="2">
    <source>
        <dbReference type="ARBA" id="ARBA00007658"/>
    </source>
</evidence>